<gene>
    <name evidence="5" type="ORF">ENM60_04825</name>
</gene>
<evidence type="ECO:0000256" key="3">
    <source>
        <dbReference type="ARBA" id="ARBA00023211"/>
    </source>
</evidence>
<dbReference type="InterPro" id="IPR006186">
    <property type="entry name" value="Ser/Thr-sp_prot-phosphatase"/>
</dbReference>
<name>A0A7J3XZS5_9CREN</name>
<dbReference type="PANTHER" id="PTHR45668">
    <property type="entry name" value="SERINE/THREONINE-PROTEIN PHOSPHATASE 5-RELATED"/>
    <property type="match status" value="1"/>
</dbReference>
<sequence>MAGKERTLTPEEFAKIIRVAGSLASYSGEGVRYRLPGVVEIDVDSFNELYVIGDLHGDLPSLKLLLDTSGLLEKLGKRVKAVFLGDYVDRGAHQINLLAYLLELKIKHPGDVVLLRGNHEPPSWLTPYPHDFPYRVSQYFGSAKSREIMRLTYMLFERLPLAAVVEGEAVFLHGGPPFRTMSARSLEEVLLIGDPAYDDLDMESILWSDPIDEEIDLAESMRGAGFLYGFKVTDRFLKLTGAKFIVRGHEAVDGYKINHEGRVITIFSAPGPYELSSTGLMRLVKTNSGFKYELLKIGVSSRRIIDSFSFESIK</sequence>
<dbReference type="InterPro" id="IPR051134">
    <property type="entry name" value="PPP_phosphatase"/>
</dbReference>
<dbReference type="SMART" id="SM00156">
    <property type="entry name" value="PP2Ac"/>
    <property type="match status" value="1"/>
</dbReference>
<keyword evidence="3" id="KW-0464">Manganese</keyword>
<evidence type="ECO:0000259" key="4">
    <source>
        <dbReference type="PROSITE" id="PS00125"/>
    </source>
</evidence>
<reference evidence="5" key="1">
    <citation type="journal article" date="2020" name="mSystems">
        <title>Genome- and Community-Level Interaction Insights into Carbon Utilization and Element Cycling Functions of Hydrothermarchaeota in Hydrothermal Sediment.</title>
        <authorList>
            <person name="Zhou Z."/>
            <person name="Liu Y."/>
            <person name="Xu W."/>
            <person name="Pan J."/>
            <person name="Luo Z.H."/>
            <person name="Li M."/>
        </authorList>
    </citation>
    <scope>NUCLEOTIDE SEQUENCE [LARGE SCALE GENOMIC DNA]</scope>
    <source>
        <strain evidence="5">SpSt-110</strain>
    </source>
</reference>
<dbReference type="EMBL" id="DRYK01000061">
    <property type="protein sequence ID" value="HHP68091.1"/>
    <property type="molecule type" value="Genomic_DNA"/>
</dbReference>
<dbReference type="GO" id="GO:0046872">
    <property type="term" value="F:metal ion binding"/>
    <property type="evidence" value="ECO:0007669"/>
    <property type="project" value="UniProtKB-KW"/>
</dbReference>
<evidence type="ECO:0000256" key="2">
    <source>
        <dbReference type="ARBA" id="ARBA00022723"/>
    </source>
</evidence>
<dbReference type="Gene3D" id="3.60.21.10">
    <property type="match status" value="1"/>
</dbReference>
<comment type="cofactor">
    <cofactor evidence="1">
        <name>Mn(2+)</name>
        <dbReference type="ChEBI" id="CHEBI:29035"/>
    </cofactor>
</comment>
<dbReference type="Pfam" id="PF00149">
    <property type="entry name" value="Metallophos"/>
    <property type="match status" value="1"/>
</dbReference>
<dbReference type="AlphaFoldDB" id="A0A7J3XZS5"/>
<dbReference type="InterPro" id="IPR029052">
    <property type="entry name" value="Metallo-depent_PP-like"/>
</dbReference>
<proteinExistence type="predicted"/>
<dbReference type="PRINTS" id="PR00114">
    <property type="entry name" value="STPHPHTASE"/>
</dbReference>
<dbReference type="InterPro" id="IPR004843">
    <property type="entry name" value="Calcineurin-like_PHP"/>
</dbReference>
<dbReference type="GO" id="GO:0016787">
    <property type="term" value="F:hydrolase activity"/>
    <property type="evidence" value="ECO:0007669"/>
    <property type="project" value="InterPro"/>
</dbReference>
<organism evidence="5">
    <name type="scientific">Thermogladius calderae</name>
    <dbReference type="NCBI Taxonomy" id="1200300"/>
    <lineage>
        <taxon>Archaea</taxon>
        <taxon>Thermoproteota</taxon>
        <taxon>Thermoprotei</taxon>
        <taxon>Desulfurococcales</taxon>
        <taxon>Desulfurococcaceae</taxon>
        <taxon>Thermogladius</taxon>
    </lineage>
</organism>
<dbReference type="CDD" id="cd00144">
    <property type="entry name" value="MPP_PPP_family"/>
    <property type="match status" value="1"/>
</dbReference>
<accession>A0A7J3XZS5</accession>
<comment type="caution">
    <text evidence="5">The sequence shown here is derived from an EMBL/GenBank/DDBJ whole genome shotgun (WGS) entry which is preliminary data.</text>
</comment>
<keyword evidence="2" id="KW-0479">Metal-binding</keyword>
<feature type="domain" description="Serine/threonine specific protein phosphatases" evidence="4">
    <location>
        <begin position="115"/>
        <end position="120"/>
    </location>
</feature>
<evidence type="ECO:0000313" key="5">
    <source>
        <dbReference type="EMBL" id="HHP68091.1"/>
    </source>
</evidence>
<protein>
    <submittedName>
        <fullName evidence="5">Serine/threonine protein phosphatase</fullName>
    </submittedName>
</protein>
<dbReference type="SUPFAM" id="SSF56300">
    <property type="entry name" value="Metallo-dependent phosphatases"/>
    <property type="match status" value="1"/>
</dbReference>
<evidence type="ECO:0000256" key="1">
    <source>
        <dbReference type="ARBA" id="ARBA00001936"/>
    </source>
</evidence>
<dbReference type="PROSITE" id="PS00125">
    <property type="entry name" value="SER_THR_PHOSPHATASE"/>
    <property type="match status" value="1"/>
</dbReference>
<dbReference type="PANTHER" id="PTHR45668:SF9">
    <property type="entry name" value="SERINE_THREONINE-PROTEIN PHOSPHATASE 7"/>
    <property type="match status" value="1"/>
</dbReference>